<evidence type="ECO:0000256" key="5">
    <source>
        <dbReference type="ARBA" id="ARBA00022860"/>
    </source>
</evidence>
<feature type="domain" description="CG-1" evidence="14">
    <location>
        <begin position="1"/>
        <end position="62"/>
    </location>
</feature>
<evidence type="ECO:0000256" key="1">
    <source>
        <dbReference type="ARBA" id="ARBA00004123"/>
    </source>
</evidence>
<evidence type="ECO:0000256" key="8">
    <source>
        <dbReference type="ARBA" id="ARBA00023043"/>
    </source>
</evidence>
<dbReference type="InterPro" id="IPR014756">
    <property type="entry name" value="Ig_E-set"/>
</dbReference>
<dbReference type="AlphaFoldDB" id="A0A6A1VLG2"/>
<keyword evidence="6" id="KW-0805">Transcription regulation</keyword>
<dbReference type="GO" id="GO:0003712">
    <property type="term" value="F:transcription coregulator activity"/>
    <property type="evidence" value="ECO:0007669"/>
    <property type="project" value="TreeGrafter"/>
</dbReference>
<dbReference type="PROSITE" id="PS50297">
    <property type="entry name" value="ANK_REP_REGION"/>
    <property type="match status" value="1"/>
</dbReference>
<keyword evidence="3" id="KW-0677">Repeat</keyword>
<dbReference type="GO" id="GO:0005634">
    <property type="term" value="C:nucleus"/>
    <property type="evidence" value="ECO:0007669"/>
    <property type="project" value="UniProtKB-SubCell"/>
</dbReference>
<keyword evidence="10" id="KW-0010">Activator</keyword>
<name>A0A6A1VLG2_9ROSI</name>
<dbReference type="OrthoDB" id="407555at2759"/>
<dbReference type="InterPro" id="IPR005559">
    <property type="entry name" value="CG-1_dom"/>
</dbReference>
<keyword evidence="4" id="KW-0106">Calcium</keyword>
<dbReference type="PROSITE" id="PS50088">
    <property type="entry name" value="ANK_REPEAT"/>
    <property type="match status" value="1"/>
</dbReference>
<evidence type="ECO:0000256" key="4">
    <source>
        <dbReference type="ARBA" id="ARBA00022837"/>
    </source>
</evidence>
<dbReference type="SMART" id="SM00248">
    <property type="entry name" value="ANK"/>
    <property type="match status" value="2"/>
</dbReference>
<proteinExistence type="inferred from homology"/>
<feature type="repeat" description="ANK" evidence="13">
    <location>
        <begin position="542"/>
        <end position="574"/>
    </location>
</feature>
<dbReference type="PANTHER" id="PTHR23335">
    <property type="entry name" value="CALMODULIN-BINDING TRANSCRIPTION ACTIVATOR CAMTA"/>
    <property type="match status" value="1"/>
</dbReference>
<comment type="subcellular location">
    <subcellularLocation>
        <location evidence="1">Nucleus</location>
    </subcellularLocation>
</comment>
<dbReference type="SUPFAM" id="SSF81296">
    <property type="entry name" value="E set domains"/>
    <property type="match status" value="1"/>
</dbReference>
<dbReference type="PROSITE" id="PS50096">
    <property type="entry name" value="IQ"/>
    <property type="match status" value="2"/>
</dbReference>
<evidence type="ECO:0000256" key="7">
    <source>
        <dbReference type="ARBA" id="ARBA00023016"/>
    </source>
</evidence>
<keyword evidence="8 13" id="KW-0040">ANK repeat</keyword>
<dbReference type="GO" id="GO:0005516">
    <property type="term" value="F:calmodulin binding"/>
    <property type="evidence" value="ECO:0007669"/>
    <property type="project" value="UniProtKB-KW"/>
</dbReference>
<evidence type="ECO:0000256" key="12">
    <source>
        <dbReference type="ARBA" id="ARBA00023242"/>
    </source>
</evidence>
<keyword evidence="5" id="KW-0112">Calmodulin-binding</keyword>
<keyword evidence="16" id="KW-1185">Reference proteome</keyword>
<keyword evidence="12" id="KW-0539">Nucleus</keyword>
<dbReference type="CDD" id="cd00102">
    <property type="entry name" value="IPT"/>
    <property type="match status" value="1"/>
</dbReference>
<dbReference type="Gene3D" id="1.25.40.20">
    <property type="entry name" value="Ankyrin repeat-containing domain"/>
    <property type="match status" value="1"/>
</dbReference>
<dbReference type="SUPFAM" id="SSF52540">
    <property type="entry name" value="P-loop containing nucleoside triphosphate hydrolases"/>
    <property type="match status" value="1"/>
</dbReference>
<reference evidence="15 16" key="1">
    <citation type="journal article" date="2019" name="Plant Biotechnol. J.">
        <title>The red bayberry genome and genetic basis of sex determination.</title>
        <authorList>
            <person name="Jia H.M."/>
            <person name="Jia H.J."/>
            <person name="Cai Q.L."/>
            <person name="Wang Y."/>
            <person name="Zhao H.B."/>
            <person name="Yang W.F."/>
            <person name="Wang G.Y."/>
            <person name="Li Y.H."/>
            <person name="Zhan D.L."/>
            <person name="Shen Y.T."/>
            <person name="Niu Q.F."/>
            <person name="Chang L."/>
            <person name="Qiu J."/>
            <person name="Zhao L."/>
            <person name="Xie H.B."/>
            <person name="Fu W.Y."/>
            <person name="Jin J."/>
            <person name="Li X.W."/>
            <person name="Jiao Y."/>
            <person name="Zhou C.C."/>
            <person name="Tu T."/>
            <person name="Chai C.Y."/>
            <person name="Gao J.L."/>
            <person name="Fan L.J."/>
            <person name="van de Weg E."/>
            <person name="Wang J.Y."/>
            <person name="Gao Z.S."/>
        </authorList>
    </citation>
    <scope>NUCLEOTIDE SEQUENCE [LARGE SCALE GENOMIC DNA]</scope>
    <source>
        <tissue evidence="15">Leaves</tissue>
    </source>
</reference>
<keyword evidence="11" id="KW-0804">Transcription</keyword>
<accession>A0A6A1VLG2</accession>
<dbReference type="Pfam" id="PF12796">
    <property type="entry name" value="Ank_2"/>
    <property type="match status" value="1"/>
</dbReference>
<dbReference type="InterPro" id="IPR002110">
    <property type="entry name" value="Ankyrin_rpt"/>
</dbReference>
<protein>
    <submittedName>
        <fullName evidence="15">Calmodulin-binding transcription activator 1</fullName>
    </submittedName>
</protein>
<dbReference type="FunFam" id="1.20.5.190:FF:000003">
    <property type="entry name" value="Calmodulin-binding transcription activator 2"/>
    <property type="match status" value="1"/>
</dbReference>
<evidence type="ECO:0000313" key="15">
    <source>
        <dbReference type="EMBL" id="KAB1213772.1"/>
    </source>
</evidence>
<evidence type="ECO:0000313" key="16">
    <source>
        <dbReference type="Proteomes" id="UP000516437"/>
    </source>
</evidence>
<organism evidence="15 16">
    <name type="scientific">Morella rubra</name>
    <name type="common">Chinese bayberry</name>
    <dbReference type="NCBI Taxonomy" id="262757"/>
    <lineage>
        <taxon>Eukaryota</taxon>
        <taxon>Viridiplantae</taxon>
        <taxon>Streptophyta</taxon>
        <taxon>Embryophyta</taxon>
        <taxon>Tracheophyta</taxon>
        <taxon>Spermatophyta</taxon>
        <taxon>Magnoliopsida</taxon>
        <taxon>eudicotyledons</taxon>
        <taxon>Gunneridae</taxon>
        <taxon>Pentapetalae</taxon>
        <taxon>rosids</taxon>
        <taxon>fabids</taxon>
        <taxon>Fagales</taxon>
        <taxon>Myricaceae</taxon>
        <taxon>Morella</taxon>
    </lineage>
</organism>
<dbReference type="CDD" id="cd23767">
    <property type="entry name" value="IQCD"/>
    <property type="match status" value="1"/>
</dbReference>
<dbReference type="PANTHER" id="PTHR23335:SF0">
    <property type="entry name" value="CALMODULIN-BINDING TRANSCRIPTION ACTIVATOR 2-LIKE ISOFORM X1"/>
    <property type="match status" value="1"/>
</dbReference>
<dbReference type="InterPro" id="IPR013783">
    <property type="entry name" value="Ig-like_fold"/>
</dbReference>
<dbReference type="SUPFAM" id="SSF48403">
    <property type="entry name" value="Ankyrin repeat"/>
    <property type="match status" value="1"/>
</dbReference>
<dbReference type="Gene3D" id="1.20.5.190">
    <property type="match status" value="1"/>
</dbReference>
<evidence type="ECO:0000256" key="11">
    <source>
        <dbReference type="ARBA" id="ARBA00023163"/>
    </source>
</evidence>
<evidence type="ECO:0000256" key="10">
    <source>
        <dbReference type="ARBA" id="ARBA00023159"/>
    </source>
</evidence>
<dbReference type="GO" id="GO:0006357">
    <property type="term" value="P:regulation of transcription by RNA polymerase II"/>
    <property type="evidence" value="ECO:0007669"/>
    <property type="project" value="TreeGrafter"/>
</dbReference>
<keyword evidence="9" id="KW-0238">DNA-binding</keyword>
<evidence type="ECO:0000256" key="3">
    <source>
        <dbReference type="ARBA" id="ARBA00022737"/>
    </source>
</evidence>
<dbReference type="InterPro" id="IPR000048">
    <property type="entry name" value="IQ_motif_EF-hand-BS"/>
</dbReference>
<dbReference type="Proteomes" id="UP000516437">
    <property type="component" value="Chromosome 5"/>
</dbReference>
<dbReference type="InterPro" id="IPR027417">
    <property type="entry name" value="P-loop_NTPase"/>
</dbReference>
<dbReference type="SMART" id="SM00015">
    <property type="entry name" value="IQ"/>
    <property type="match status" value="2"/>
</dbReference>
<comment type="caution">
    <text evidence="15">The sequence shown here is derived from an EMBL/GenBank/DDBJ whole genome shotgun (WGS) entry which is preliminary data.</text>
</comment>
<dbReference type="GO" id="GO:0003690">
    <property type="term" value="F:double-stranded DNA binding"/>
    <property type="evidence" value="ECO:0007669"/>
    <property type="project" value="TreeGrafter"/>
</dbReference>
<sequence length="889" mass="99179">MPIMGTVVKVIFQANSVDVVHCYYAHGEDNENFQRRCYWMLDESLEDIVLLHYREVKEGYKSGLSRVIADPGSQATSPQSNPVPCSVQANSPTDTVQASHASGNLKLLRNPPELCIARPGYGQSSELGTGVEFTSLGNKDGVHDQTFLIDHPTGADLITHKLTDARLDAADGSVHCVVTSPEVVQVSHDPGFSSDQSLFHSFSYPPLEVNSTGLVENKCENSGPTNDQAVELKKLDSFGRWMDKEIGQDCDDSLMASDSGNYWNTLHPENEDNKVSSLPEDKQLHNDLLGPSLSIEQLFSILDFSPDWAYSRDTTEVTTKNSTKVLIVGNFLVTKEISRRITWGCMFGEIEVSAEVLTDNIIRCHTPPHASGHVPFYVTRRDRLACSEVREFEYREKPSGIARPMAVQSIQHAEVFFQMRLAKLLNLGRIKKRFDCSIQDCKKCQLMSTICSRSISGNEEIEETHMAFNSDRISPRDCLIQSLLKERLCEWLICKVHEEGKEPHVLDDTGQGVIHLAAALGYEWAMHPIVAVGVSPNFRDARGRTGLHWASYFGREETVIALLRLGAPPGAVEDPTPACPGGKTAADLASSRGHKGIAGYLAEADLTSHISLLTVDENIMGSVAATIAAEDAIETAAQVNENLSRKGPLAAIKNSAYAASIIKADFRVLSFKQRQLTESSNDNPEVALDLVALGSLNKLRMGHFEDYLHSAAIKIQQRYRGWKRRKEFLKIRSRIVKIQAHVRGHQVRKNYKRVIWSVGMVEKIILRWRRKRTGLRGFQLEKAVGDVAPETEKPDEYEFLRDGRKQKRDGVDKALARVLSMAHSQEACDQYMRLVTMFNNLESLKIDVFYIFITQQIAGDEEALAMPEEEISQKTTEGDLPAFSKELHL</sequence>
<evidence type="ECO:0000256" key="6">
    <source>
        <dbReference type="ARBA" id="ARBA00023015"/>
    </source>
</evidence>
<dbReference type="Pfam" id="PF03859">
    <property type="entry name" value="CG-1"/>
    <property type="match status" value="1"/>
</dbReference>
<dbReference type="Pfam" id="PF00612">
    <property type="entry name" value="IQ"/>
    <property type="match status" value="2"/>
</dbReference>
<evidence type="ECO:0000256" key="13">
    <source>
        <dbReference type="PROSITE-ProRule" id="PRU00023"/>
    </source>
</evidence>
<dbReference type="PROSITE" id="PS51437">
    <property type="entry name" value="CG_1"/>
    <property type="match status" value="1"/>
</dbReference>
<gene>
    <name evidence="15" type="ORF">CJ030_MR5G021904</name>
</gene>
<evidence type="ECO:0000256" key="9">
    <source>
        <dbReference type="ARBA" id="ARBA00023125"/>
    </source>
</evidence>
<keyword evidence="7" id="KW-0346">Stress response</keyword>
<evidence type="ECO:0000256" key="2">
    <source>
        <dbReference type="ARBA" id="ARBA00008267"/>
    </source>
</evidence>
<dbReference type="InterPro" id="IPR036770">
    <property type="entry name" value="Ankyrin_rpt-contain_sf"/>
</dbReference>
<dbReference type="Gene3D" id="2.60.40.10">
    <property type="entry name" value="Immunoglobulins"/>
    <property type="match status" value="1"/>
</dbReference>
<evidence type="ECO:0000259" key="14">
    <source>
        <dbReference type="PROSITE" id="PS51437"/>
    </source>
</evidence>
<dbReference type="EMBL" id="RXIC02000023">
    <property type="protein sequence ID" value="KAB1213772.1"/>
    <property type="molecule type" value="Genomic_DNA"/>
</dbReference>
<dbReference type="SMART" id="SM01076">
    <property type="entry name" value="CG-1"/>
    <property type="match status" value="1"/>
</dbReference>
<comment type="similarity">
    <text evidence="2">Belongs to the CAMTA family.</text>
</comment>